<evidence type="ECO:0000256" key="10">
    <source>
        <dbReference type="SAM" id="Coils"/>
    </source>
</evidence>
<dbReference type="InterPro" id="IPR003395">
    <property type="entry name" value="RecF/RecN/SMC_N"/>
</dbReference>
<feature type="domain" description="RecF/RecN/SMC N-terminal" evidence="11">
    <location>
        <begin position="3"/>
        <end position="508"/>
    </location>
</feature>
<name>A0ABV1H3Y4_9FIRM</name>
<dbReference type="Proteomes" id="UP001546774">
    <property type="component" value="Unassembled WGS sequence"/>
</dbReference>
<evidence type="ECO:0000256" key="5">
    <source>
        <dbReference type="ARBA" id="ARBA00022763"/>
    </source>
</evidence>
<keyword evidence="7 9" id="KW-0234">DNA repair</keyword>
<comment type="caution">
    <text evidence="12">The sequence shown here is derived from an EMBL/GenBank/DDBJ whole genome shotgun (WGS) entry which is preliminary data.</text>
</comment>
<dbReference type="CDD" id="cd03241">
    <property type="entry name" value="ABC_RecN"/>
    <property type="match status" value="2"/>
</dbReference>
<reference evidence="12" key="1">
    <citation type="submission" date="2024-03" db="EMBL/GenBank/DDBJ databases">
        <title>Human intestinal bacterial collection.</title>
        <authorList>
            <person name="Pauvert C."/>
            <person name="Hitch T.C.A."/>
            <person name="Clavel T."/>
        </authorList>
    </citation>
    <scope>NUCLEOTIDE SEQUENCE [LARGE SCALE GENOMIC DNA]</scope>
    <source>
        <strain evidence="12">CLA-AA-H89B</strain>
    </source>
</reference>
<evidence type="ECO:0000256" key="6">
    <source>
        <dbReference type="ARBA" id="ARBA00022840"/>
    </source>
</evidence>
<evidence type="ECO:0000256" key="4">
    <source>
        <dbReference type="ARBA" id="ARBA00022741"/>
    </source>
</evidence>
<dbReference type="NCBIfam" id="TIGR00634">
    <property type="entry name" value="recN"/>
    <property type="match status" value="1"/>
</dbReference>
<evidence type="ECO:0000256" key="9">
    <source>
        <dbReference type="PIRNR" id="PIRNR003128"/>
    </source>
</evidence>
<comment type="similarity">
    <text evidence="2 9">Belongs to the RecN family.</text>
</comment>
<evidence type="ECO:0000256" key="2">
    <source>
        <dbReference type="ARBA" id="ARBA00009441"/>
    </source>
</evidence>
<evidence type="ECO:0000256" key="8">
    <source>
        <dbReference type="ARBA" id="ARBA00033408"/>
    </source>
</evidence>
<comment type="function">
    <text evidence="1 9">May be involved in recombinational repair of damaged DNA.</text>
</comment>
<dbReference type="PIRSF" id="PIRSF003128">
    <property type="entry name" value="RecN"/>
    <property type="match status" value="1"/>
</dbReference>
<keyword evidence="6" id="KW-0067">ATP-binding</keyword>
<keyword evidence="13" id="KW-1185">Reference proteome</keyword>
<evidence type="ECO:0000313" key="12">
    <source>
        <dbReference type="EMBL" id="MEQ2554183.1"/>
    </source>
</evidence>
<dbReference type="InterPro" id="IPR027417">
    <property type="entry name" value="P-loop_NTPase"/>
</dbReference>
<evidence type="ECO:0000256" key="3">
    <source>
        <dbReference type="ARBA" id="ARBA00021315"/>
    </source>
</evidence>
<dbReference type="InterPro" id="IPR004604">
    <property type="entry name" value="DNA_recomb/repair_RecN"/>
</dbReference>
<proteinExistence type="inferred from homology"/>
<feature type="coiled-coil region" evidence="10">
    <location>
        <begin position="330"/>
        <end position="371"/>
    </location>
</feature>
<evidence type="ECO:0000256" key="1">
    <source>
        <dbReference type="ARBA" id="ARBA00003618"/>
    </source>
</evidence>
<dbReference type="EMBL" id="JBBMFS010000002">
    <property type="protein sequence ID" value="MEQ2554183.1"/>
    <property type="molecule type" value="Genomic_DNA"/>
</dbReference>
<evidence type="ECO:0000313" key="13">
    <source>
        <dbReference type="Proteomes" id="UP001546774"/>
    </source>
</evidence>
<keyword evidence="5 9" id="KW-0227">DNA damage</keyword>
<accession>A0ABV1H3Y4</accession>
<evidence type="ECO:0000256" key="7">
    <source>
        <dbReference type="ARBA" id="ARBA00023204"/>
    </source>
</evidence>
<dbReference type="Gene3D" id="3.40.50.300">
    <property type="entry name" value="P-loop containing nucleotide triphosphate hydrolases"/>
    <property type="match status" value="2"/>
</dbReference>
<gene>
    <name evidence="12" type="primary">recN</name>
    <name evidence="12" type="ORF">WMO37_04010</name>
</gene>
<protein>
    <recommendedName>
        <fullName evidence="3 9">DNA repair protein RecN</fullName>
    </recommendedName>
    <alternativeName>
        <fullName evidence="8 9">Recombination protein N</fullName>
    </alternativeName>
</protein>
<sequence length="560" mass="61703">MLANLHVKNLALIEEADINFKDGLNILTGETGAGKSIILGSVNLALGGKAVSDLIRSGADYALTELSFDIESEAVKEKLTAFGVEELEEGQLIISRKITPTRSQIKVNGQTYTLGQVREMASWLIDIHGQHDNQLLLNESHHIDILDAYAKESLAEVKAALKEVYAAYVKQKQELQALDTDEESRNREISFIEFEVSEIESAQLSEGEDTQLEADYQKMLHAQKIMEEMAVVEQNLVSGQDNVSDKLGQAVRALNSAAVYDDRLSGLCATLADVESLLSDAARMTADYVEDAAFDAETFQQVQQRLDFINSLKMKYGQTTAEILAYAESRKERLEQLQSHDELIAKLKRELAEKEKRLSGLSAQLSDLRKAAAQKLCAQIRAALQDLNFADVRFEAVFEQTGHFSANGTDNMYFVIAANPGEALKPLSKVASGGELSRIMLAIRTVTANQDDIGTLIFDEIDAGISGRTAQRVAEKLCTLSQKRQVICITHLPQIAAMADVHFMIEKAVQDNKTVTSIYRLLDTQCVEELARLLGGSTITEAVRANAQELCHQAAAYKNK</sequence>
<dbReference type="PANTHER" id="PTHR11059">
    <property type="entry name" value="DNA REPAIR PROTEIN RECN"/>
    <property type="match status" value="1"/>
</dbReference>
<keyword evidence="10" id="KW-0175">Coiled coil</keyword>
<dbReference type="Pfam" id="PF02463">
    <property type="entry name" value="SMC_N"/>
    <property type="match status" value="1"/>
</dbReference>
<keyword evidence="4" id="KW-0547">Nucleotide-binding</keyword>
<evidence type="ECO:0000259" key="11">
    <source>
        <dbReference type="Pfam" id="PF02463"/>
    </source>
</evidence>
<dbReference type="SUPFAM" id="SSF52540">
    <property type="entry name" value="P-loop containing nucleoside triphosphate hydrolases"/>
    <property type="match status" value="1"/>
</dbReference>
<organism evidence="12 13">
    <name type="scientific">Lachnospira intestinalis</name>
    <dbReference type="NCBI Taxonomy" id="3133158"/>
    <lineage>
        <taxon>Bacteria</taxon>
        <taxon>Bacillati</taxon>
        <taxon>Bacillota</taxon>
        <taxon>Clostridia</taxon>
        <taxon>Lachnospirales</taxon>
        <taxon>Lachnospiraceae</taxon>
        <taxon>Lachnospira</taxon>
    </lineage>
</organism>
<dbReference type="PANTHER" id="PTHR11059:SF0">
    <property type="entry name" value="DNA REPAIR PROTEIN RECN"/>
    <property type="match status" value="1"/>
</dbReference>